<dbReference type="InterPro" id="IPR006103">
    <property type="entry name" value="Glyco_hydro_2_cat"/>
</dbReference>
<dbReference type="PANTHER" id="PTHR42732:SF2">
    <property type="entry name" value="BETA-MANNOSIDASE"/>
    <property type="match status" value="1"/>
</dbReference>
<keyword evidence="2" id="KW-0378">Hydrolase</keyword>
<keyword evidence="7" id="KW-1185">Reference proteome</keyword>
<dbReference type="SUPFAM" id="SSF49899">
    <property type="entry name" value="Concanavalin A-like lectins/glucanases"/>
    <property type="match status" value="1"/>
</dbReference>
<dbReference type="Gene3D" id="2.60.120.200">
    <property type="match status" value="1"/>
</dbReference>
<dbReference type="InterPro" id="IPR041542">
    <property type="entry name" value="GH43_C2"/>
</dbReference>
<sequence length="1226" mass="138448">MFINQNREGIYLVTGLKAGRFVFAIVLTLFFSIAIYSLGLAHVQAKEDSSQQNGLKGDFYISSEPGAFDFSEKKATIVSPNINFGNLNPTLKTLTGQEDDVTVRWTGQIKPEYTEDYTFSMIGDNGFRLWIDNQLVIDHWVNDWDIEQVSEPISLEAGKTYDIKIEYFEDHGGAHLKLNWSSASQEKEIVPNNRLYLPEGFTNEGPISSSVSESGKTIEMNFQSELNEVPENANDHFTTIGNSKPTSISLKEDDPSTLILELDYPITSKDDENLLVTYDGEGQLTKKDGDVLPSFSTMVKNNSTFIISSKWADEVTADNVLPEYPRPQMVREDWMNLNGEWEFQEASEGDDLPAGKTLDEKILVPFAVESRLSGVERHEDHVWYKRNFTIPEGWTGDDILLHFGAVDWKTVVYVNGEEVGSHKGGYDSFDFNITDFLKEGNNELIVEVYDSTSTSRALGKQRLNPGGIFYTSVTGIWQTVWLEPVSNAHIENLKMTPEINEEYLELVVEGSELNGETIETIAYKDGEEVGRATGAVGEEIQIPVPDPRLWSTTDPFLYDLKVKLKDGQNTIDEVSSYFGMREISLGKVDGTLRPLLNGEFVFQMGPLDQGYWPAGLYTAPTDEALKFDIEAAKELGFNMIRKHAKVEPQRFHYWADKLGMLVWQDMPSMFDNNPSDEDAEQFEHEFDEIIKEHYNSPSLIVWTVFNEGWGQYDTERITEWVEDTDPTRLVNNASGWTDKGVGDMIDFHCYVGPCSPTPTDDRIAVLGEYGGLGLHVPGHEWNSNVFNYEMQDSKEQLTNRYLGLIEQIKQYKENSGLSAAVYTQITDVEIEINGLLSYDRKVEKVDFDKLRKAHKELIGQVNVSDLLELINQTQSLLDNAEAGEEPGQYPQDSIDALAAAITKAQDVANKDDATQSEIKNAIHALKDAVSLFKDQINPPIPEGAEVDHFNNGTLAEEWMIYNETEEKKWSLTDVAGKLRLHTSQGDSYQEQNQLKNVFLRGAPSEDFEITTKVTAPINQNHQQAGLFVWEDEDNYVRFGHVWDTIANTGYSLETAKEEGGQYSKAENMVSHPGNDTMYLKIKKEGNLFTTYYWDGSEWVQAADSITASLDDIKIGFYATSTFADDIYADFDYFTIKSPEDVSIESIQTLINEYENGGEIEQPLAKKLSNKLDQAEHQLDKGHINQAIKKMNGFLKHLNNKAMDKFITDNAKENLNKVANKLIDSWK</sequence>
<feature type="domain" description="PA14" evidence="5">
    <location>
        <begin position="50"/>
        <end position="194"/>
    </location>
</feature>
<dbReference type="GO" id="GO:0004553">
    <property type="term" value="F:hydrolase activity, hydrolyzing O-glycosyl compounds"/>
    <property type="evidence" value="ECO:0007669"/>
    <property type="project" value="InterPro"/>
</dbReference>
<dbReference type="InterPro" id="IPR008979">
    <property type="entry name" value="Galactose-bd-like_sf"/>
</dbReference>
<dbReference type="Pfam" id="PF17851">
    <property type="entry name" value="GH43_C2"/>
    <property type="match status" value="1"/>
</dbReference>
<dbReference type="SUPFAM" id="SSF49785">
    <property type="entry name" value="Galactose-binding domain-like"/>
    <property type="match status" value="1"/>
</dbReference>
<dbReference type="InterPro" id="IPR006102">
    <property type="entry name" value="Ig-like_GH2"/>
</dbReference>
<dbReference type="SUPFAM" id="SSF49303">
    <property type="entry name" value="beta-Galactosidase/glucuronidase domain"/>
    <property type="match status" value="1"/>
</dbReference>
<dbReference type="Pfam" id="PF07554">
    <property type="entry name" value="FIVAR"/>
    <property type="match status" value="1"/>
</dbReference>
<keyword evidence="4" id="KW-1133">Transmembrane helix</keyword>
<evidence type="ECO:0000256" key="1">
    <source>
        <dbReference type="ARBA" id="ARBA00007401"/>
    </source>
</evidence>
<reference evidence="6 7" key="1">
    <citation type="submission" date="2017-07" db="EMBL/GenBank/DDBJ databases">
        <title>Virgibacillus sp. LM2416.</title>
        <authorList>
            <person name="Tak E.J."/>
            <person name="Bae J.-W."/>
        </authorList>
    </citation>
    <scope>NUCLEOTIDE SEQUENCE [LARGE SCALE GENOMIC DNA]</scope>
    <source>
        <strain evidence="6 7">LM2416</strain>
    </source>
</reference>
<dbReference type="EMBL" id="CP022315">
    <property type="protein sequence ID" value="ASK62304.1"/>
    <property type="molecule type" value="Genomic_DNA"/>
</dbReference>
<dbReference type="InterPro" id="IPR006104">
    <property type="entry name" value="Glyco_hydro_2_N"/>
</dbReference>
<dbReference type="Gene3D" id="1.20.1270.90">
    <property type="entry name" value="AF1782-like"/>
    <property type="match status" value="1"/>
</dbReference>
<evidence type="ECO:0000256" key="4">
    <source>
        <dbReference type="SAM" id="Phobius"/>
    </source>
</evidence>
<dbReference type="PANTHER" id="PTHR42732">
    <property type="entry name" value="BETA-GALACTOSIDASE"/>
    <property type="match status" value="1"/>
</dbReference>
<comment type="similarity">
    <text evidence="1">Belongs to the glycosyl hydrolase 2 family.</text>
</comment>
<evidence type="ECO:0000259" key="5">
    <source>
        <dbReference type="PROSITE" id="PS51820"/>
    </source>
</evidence>
<keyword evidence="4" id="KW-0472">Membrane</keyword>
<dbReference type="InterPro" id="IPR013320">
    <property type="entry name" value="ConA-like_dom_sf"/>
</dbReference>
<dbReference type="Pfam" id="PF07691">
    <property type="entry name" value="PA14"/>
    <property type="match status" value="1"/>
</dbReference>
<dbReference type="Pfam" id="PF02836">
    <property type="entry name" value="Glyco_hydro_2_C"/>
    <property type="match status" value="1"/>
</dbReference>
<dbReference type="InterPro" id="IPR011658">
    <property type="entry name" value="PA14_dom"/>
</dbReference>
<gene>
    <name evidence="6" type="ORF">CFK37_09105</name>
</gene>
<name>A0A220U216_9BACI</name>
<dbReference type="GO" id="GO:0005975">
    <property type="term" value="P:carbohydrate metabolic process"/>
    <property type="evidence" value="ECO:0007669"/>
    <property type="project" value="InterPro"/>
</dbReference>
<dbReference type="Pfam" id="PF22888">
    <property type="entry name" value="FIMAH"/>
    <property type="match status" value="1"/>
</dbReference>
<dbReference type="InterPro" id="IPR036156">
    <property type="entry name" value="Beta-gal/glucu_dom_sf"/>
</dbReference>
<dbReference type="SUPFAM" id="SSF51445">
    <property type="entry name" value="(Trans)glycosidases"/>
    <property type="match status" value="1"/>
</dbReference>
<dbReference type="Gene3D" id="2.60.120.260">
    <property type="entry name" value="Galactose-binding domain-like"/>
    <property type="match status" value="1"/>
</dbReference>
<dbReference type="InterPro" id="IPR037524">
    <property type="entry name" value="PA14/GLEYA"/>
</dbReference>
<dbReference type="AlphaFoldDB" id="A0A220U216"/>
<dbReference type="Gene3D" id="3.90.182.10">
    <property type="entry name" value="Toxin - Anthrax Protective Antigen,domain 1"/>
    <property type="match status" value="1"/>
</dbReference>
<dbReference type="Gene3D" id="3.20.20.80">
    <property type="entry name" value="Glycosidases"/>
    <property type="match status" value="1"/>
</dbReference>
<proteinExistence type="inferred from homology"/>
<feature type="transmembrane region" description="Helical" evidence="4">
    <location>
        <begin position="21"/>
        <end position="43"/>
    </location>
</feature>
<dbReference type="InterPro" id="IPR051913">
    <property type="entry name" value="GH2_Domain-Containing"/>
</dbReference>
<evidence type="ECO:0000256" key="2">
    <source>
        <dbReference type="ARBA" id="ARBA00022801"/>
    </source>
</evidence>
<dbReference type="Gene3D" id="2.60.40.10">
    <property type="entry name" value="Immunoglobulins"/>
    <property type="match status" value="1"/>
</dbReference>
<dbReference type="OrthoDB" id="9762066at2"/>
<dbReference type="Pfam" id="PF02837">
    <property type="entry name" value="Glyco_hydro_2_N"/>
    <property type="match status" value="1"/>
</dbReference>
<accession>A0A220U216</accession>
<dbReference type="PROSITE" id="PS51820">
    <property type="entry name" value="PA14"/>
    <property type="match status" value="1"/>
</dbReference>
<keyword evidence="4" id="KW-0812">Transmembrane</keyword>
<organism evidence="6 7">
    <name type="scientific">Virgibacillus phasianinus</name>
    <dbReference type="NCBI Taxonomy" id="2017483"/>
    <lineage>
        <taxon>Bacteria</taxon>
        <taxon>Bacillati</taxon>
        <taxon>Bacillota</taxon>
        <taxon>Bacilli</taxon>
        <taxon>Bacillales</taxon>
        <taxon>Bacillaceae</taxon>
        <taxon>Virgibacillus</taxon>
    </lineage>
</organism>
<evidence type="ECO:0000313" key="7">
    <source>
        <dbReference type="Proteomes" id="UP000198312"/>
    </source>
</evidence>
<protein>
    <recommendedName>
        <fullName evidence="5">PA14 domain-containing protein</fullName>
    </recommendedName>
</protein>
<dbReference type="InterPro" id="IPR017853">
    <property type="entry name" value="GH"/>
</dbReference>
<dbReference type="SUPFAM" id="SSF56988">
    <property type="entry name" value="Anthrax protective antigen"/>
    <property type="match status" value="1"/>
</dbReference>
<dbReference type="Pfam" id="PF00703">
    <property type="entry name" value="Glyco_hydro_2"/>
    <property type="match status" value="1"/>
</dbReference>
<dbReference type="Proteomes" id="UP000198312">
    <property type="component" value="Chromosome"/>
</dbReference>
<evidence type="ECO:0000256" key="3">
    <source>
        <dbReference type="ARBA" id="ARBA00023295"/>
    </source>
</evidence>
<keyword evidence="3" id="KW-0326">Glycosidase</keyword>
<dbReference type="KEGG" id="vil:CFK37_09105"/>
<evidence type="ECO:0000313" key="6">
    <source>
        <dbReference type="EMBL" id="ASK62304.1"/>
    </source>
</evidence>
<dbReference type="SMART" id="SM00758">
    <property type="entry name" value="PA14"/>
    <property type="match status" value="1"/>
</dbReference>
<dbReference type="InterPro" id="IPR054470">
    <property type="entry name" value="FIMAH_dom"/>
</dbReference>
<dbReference type="InterPro" id="IPR013783">
    <property type="entry name" value="Ig-like_fold"/>
</dbReference>